<keyword evidence="3" id="KW-1185">Reference proteome</keyword>
<organism evidence="2 3">
    <name type="scientific">Streptomyces echinoruber</name>
    <dbReference type="NCBI Taxonomy" id="68898"/>
    <lineage>
        <taxon>Bacteria</taxon>
        <taxon>Bacillati</taxon>
        <taxon>Actinomycetota</taxon>
        <taxon>Actinomycetes</taxon>
        <taxon>Kitasatosporales</taxon>
        <taxon>Streptomycetaceae</taxon>
        <taxon>Streptomyces</taxon>
    </lineage>
</organism>
<feature type="region of interest" description="Disordered" evidence="1">
    <location>
        <begin position="71"/>
        <end position="118"/>
    </location>
</feature>
<protein>
    <submittedName>
        <fullName evidence="2">Uncharacterized protein</fullName>
    </submittedName>
</protein>
<name>A0A918VLA0_9ACTN</name>
<dbReference type="Proteomes" id="UP000623010">
    <property type="component" value="Unassembled WGS sequence"/>
</dbReference>
<dbReference type="AlphaFoldDB" id="A0A918VLA0"/>
<feature type="compositionally biased region" description="Polar residues" evidence="1">
    <location>
        <begin position="76"/>
        <end position="97"/>
    </location>
</feature>
<evidence type="ECO:0000313" key="2">
    <source>
        <dbReference type="EMBL" id="GHA05714.1"/>
    </source>
</evidence>
<feature type="region of interest" description="Disordered" evidence="1">
    <location>
        <begin position="1"/>
        <end position="42"/>
    </location>
</feature>
<reference evidence="2" key="2">
    <citation type="submission" date="2020-09" db="EMBL/GenBank/DDBJ databases">
        <authorList>
            <person name="Sun Q."/>
            <person name="Ohkuma M."/>
        </authorList>
    </citation>
    <scope>NUCLEOTIDE SEQUENCE</scope>
    <source>
        <strain evidence="2">JCM 5016</strain>
    </source>
</reference>
<feature type="compositionally biased region" description="Pro residues" evidence="1">
    <location>
        <begin position="1"/>
        <end position="13"/>
    </location>
</feature>
<reference evidence="2" key="1">
    <citation type="journal article" date="2014" name="Int. J. Syst. Evol. Microbiol.">
        <title>Complete genome sequence of Corynebacterium casei LMG S-19264T (=DSM 44701T), isolated from a smear-ripened cheese.</title>
        <authorList>
            <consortium name="US DOE Joint Genome Institute (JGI-PGF)"/>
            <person name="Walter F."/>
            <person name="Albersmeier A."/>
            <person name="Kalinowski J."/>
            <person name="Ruckert C."/>
        </authorList>
    </citation>
    <scope>NUCLEOTIDE SEQUENCE</scope>
    <source>
        <strain evidence="2">JCM 5016</strain>
    </source>
</reference>
<sequence>MTYVTPPMPPSSGRPPTGLLQRAPTTPSAEGERKGAAEGPAAAVERRVRACSRRSAGYARAVYARAVHARAVHAPTTRSPVTPSPATHSPTLRSPATHSPAMRSPAAYAPTGRPPWPP</sequence>
<proteinExistence type="predicted"/>
<dbReference type="EMBL" id="BMWH01000025">
    <property type="protein sequence ID" value="GHA05714.1"/>
    <property type="molecule type" value="Genomic_DNA"/>
</dbReference>
<evidence type="ECO:0000313" key="3">
    <source>
        <dbReference type="Proteomes" id="UP000623010"/>
    </source>
</evidence>
<gene>
    <name evidence="2" type="ORF">GCM10010389_51490</name>
</gene>
<evidence type="ECO:0000256" key="1">
    <source>
        <dbReference type="SAM" id="MobiDB-lite"/>
    </source>
</evidence>
<comment type="caution">
    <text evidence="2">The sequence shown here is derived from an EMBL/GenBank/DDBJ whole genome shotgun (WGS) entry which is preliminary data.</text>
</comment>
<accession>A0A918VLA0</accession>